<organism evidence="1 2">
    <name type="scientific">Kwoniella shandongensis</name>
    <dbReference type="NCBI Taxonomy" id="1734106"/>
    <lineage>
        <taxon>Eukaryota</taxon>
        <taxon>Fungi</taxon>
        <taxon>Dikarya</taxon>
        <taxon>Basidiomycota</taxon>
        <taxon>Agaricomycotina</taxon>
        <taxon>Tremellomycetes</taxon>
        <taxon>Tremellales</taxon>
        <taxon>Cryptococcaceae</taxon>
        <taxon>Kwoniella</taxon>
    </lineage>
</organism>
<evidence type="ECO:0000313" key="1">
    <source>
        <dbReference type="EMBL" id="WWD20370.1"/>
    </source>
</evidence>
<gene>
    <name evidence="1" type="ORF">CI109_104846</name>
</gene>
<dbReference type="EMBL" id="CP144058">
    <property type="protein sequence ID" value="WWD20370.1"/>
    <property type="molecule type" value="Genomic_DNA"/>
</dbReference>
<protein>
    <submittedName>
        <fullName evidence="1">Uncharacterized protein</fullName>
    </submittedName>
</protein>
<dbReference type="RefSeq" id="XP_065823643.1">
    <property type="nucleotide sequence ID" value="XM_065967571.1"/>
</dbReference>
<reference evidence="1" key="2">
    <citation type="submission" date="2024-01" db="EMBL/GenBank/DDBJ databases">
        <title>Comparative genomics of Cryptococcus and Kwoniella reveals pathogenesis evolution and contrasting modes of karyotype evolution via chromosome fusion or intercentromeric recombination.</title>
        <authorList>
            <person name="Coelho M.A."/>
            <person name="David-Palma M."/>
            <person name="Shea T."/>
            <person name="Bowers K."/>
            <person name="McGinley-Smith S."/>
            <person name="Mohammad A.W."/>
            <person name="Gnirke A."/>
            <person name="Yurkov A.M."/>
            <person name="Nowrousian M."/>
            <person name="Sun S."/>
            <person name="Cuomo C.A."/>
            <person name="Heitman J."/>
        </authorList>
    </citation>
    <scope>NUCLEOTIDE SEQUENCE</scope>
    <source>
        <strain evidence="1">CBS 12478</strain>
    </source>
</reference>
<sequence length="100" mass="10530">MAVVTPLSAIVIPPALVIHPQAQHYPLIQGVVKPCPTLNAEAPGLNPLYALMLDVLGNECCRAEDGASRPGRNLGIDALGFPSLSSNRSWASRSLDDSNV</sequence>
<name>A0AAJ8LNE7_9TREE</name>
<evidence type="ECO:0000313" key="2">
    <source>
        <dbReference type="Proteomes" id="UP000322225"/>
    </source>
</evidence>
<keyword evidence="2" id="KW-1185">Reference proteome</keyword>
<dbReference type="KEGG" id="ksn:90829995"/>
<reference evidence="1" key="1">
    <citation type="submission" date="2017-08" db="EMBL/GenBank/DDBJ databases">
        <authorList>
            <person name="Cuomo C."/>
            <person name="Billmyre B."/>
            <person name="Heitman J."/>
        </authorList>
    </citation>
    <scope>NUCLEOTIDE SEQUENCE</scope>
    <source>
        <strain evidence="1">CBS 12478</strain>
    </source>
</reference>
<dbReference type="GeneID" id="90829995"/>
<dbReference type="Proteomes" id="UP000322225">
    <property type="component" value="Chromosome 8"/>
</dbReference>
<proteinExistence type="predicted"/>
<accession>A0AAJ8LNE7</accession>
<dbReference type="AlphaFoldDB" id="A0AAJ8LNE7"/>